<dbReference type="STRING" id="1666911.HLUCCA11_23475"/>
<proteinExistence type="predicted"/>
<sequence length="122" mass="14032">MNPNDIPSSIPSASNDSYAKVTEVAAALNRHERTIRSYIRLLREDFGHPDFLEKLDGRALNRRQQQVLTELAQYKTQRTPKAQIRDFLMADCSLRLTLSEACDWLAPRISPSLLTQFQEHFS</sequence>
<dbReference type="AlphaFoldDB" id="A0A0P7YMM8"/>
<organism evidence="1 2">
    <name type="scientific">Phormidesmis priestleyi Ana</name>
    <dbReference type="NCBI Taxonomy" id="1666911"/>
    <lineage>
        <taxon>Bacteria</taxon>
        <taxon>Bacillati</taxon>
        <taxon>Cyanobacteriota</taxon>
        <taxon>Cyanophyceae</taxon>
        <taxon>Leptolyngbyales</taxon>
        <taxon>Leptolyngbyaceae</taxon>
        <taxon>Phormidesmis</taxon>
    </lineage>
</organism>
<evidence type="ECO:0000313" key="2">
    <source>
        <dbReference type="Proteomes" id="UP000050465"/>
    </source>
</evidence>
<dbReference type="EMBL" id="LJZR01000095">
    <property type="protein sequence ID" value="KPQ31576.1"/>
    <property type="molecule type" value="Genomic_DNA"/>
</dbReference>
<name>A0A0P7YMM8_9CYAN</name>
<dbReference type="Proteomes" id="UP000050465">
    <property type="component" value="Unassembled WGS sequence"/>
</dbReference>
<reference evidence="1 2" key="1">
    <citation type="submission" date="2015-09" db="EMBL/GenBank/DDBJ databases">
        <title>Identification and resolution of microdiversity through metagenomic sequencing of parallel consortia.</title>
        <authorList>
            <person name="Nelson W.C."/>
            <person name="Romine M.F."/>
            <person name="Lindemann S.R."/>
        </authorList>
    </citation>
    <scope>NUCLEOTIDE SEQUENCE [LARGE SCALE GENOMIC DNA]</scope>
    <source>
        <strain evidence="1">Ana</strain>
    </source>
</reference>
<gene>
    <name evidence="1" type="ORF">HLUCCA11_23475</name>
</gene>
<comment type="caution">
    <text evidence="1">The sequence shown here is derived from an EMBL/GenBank/DDBJ whole genome shotgun (WGS) entry which is preliminary data.</text>
</comment>
<accession>A0A0P7YMM8</accession>
<protein>
    <submittedName>
        <fullName evidence="1">Uncharacterized protein</fullName>
    </submittedName>
</protein>
<evidence type="ECO:0000313" key="1">
    <source>
        <dbReference type="EMBL" id="KPQ31576.1"/>
    </source>
</evidence>